<name>X1FEB8_9ZZZZ</name>
<dbReference type="EMBL" id="BARU01003814">
    <property type="protein sequence ID" value="GAH27759.1"/>
    <property type="molecule type" value="Genomic_DNA"/>
</dbReference>
<proteinExistence type="predicted"/>
<sequence length="146" mass="17315">MTTVIKKLDFKPLESPKDKVTIPEFLINGKLEKFDWQKNHSHFFQFLEIISKLLRKNIPERVFTDSVLHFQNIYTLLLESHQNDSSFQNDDILAYFLAVLDYNMTINGKEIQVKNISRILRFWGMDKDYETFLKKIALAKQNLEDA</sequence>
<comment type="caution">
    <text evidence="1">The sequence shown here is derived from an EMBL/GenBank/DDBJ whole genome shotgun (WGS) entry which is preliminary data.</text>
</comment>
<reference evidence="1" key="1">
    <citation type="journal article" date="2014" name="Front. Microbiol.">
        <title>High frequency of phylogenetically diverse reductive dehalogenase-homologous genes in deep subseafloor sedimentary metagenomes.</title>
        <authorList>
            <person name="Kawai M."/>
            <person name="Futagami T."/>
            <person name="Toyoda A."/>
            <person name="Takaki Y."/>
            <person name="Nishi S."/>
            <person name="Hori S."/>
            <person name="Arai W."/>
            <person name="Tsubouchi T."/>
            <person name="Morono Y."/>
            <person name="Uchiyama I."/>
            <person name="Ito T."/>
            <person name="Fujiyama A."/>
            <person name="Inagaki F."/>
            <person name="Takami H."/>
        </authorList>
    </citation>
    <scope>NUCLEOTIDE SEQUENCE</scope>
    <source>
        <strain evidence="1">Expedition CK06-06</strain>
    </source>
</reference>
<dbReference type="AlphaFoldDB" id="X1FEB8"/>
<organism evidence="1">
    <name type="scientific">marine sediment metagenome</name>
    <dbReference type="NCBI Taxonomy" id="412755"/>
    <lineage>
        <taxon>unclassified sequences</taxon>
        <taxon>metagenomes</taxon>
        <taxon>ecological metagenomes</taxon>
    </lineage>
</organism>
<evidence type="ECO:0000313" key="1">
    <source>
        <dbReference type="EMBL" id="GAH27759.1"/>
    </source>
</evidence>
<feature type="non-terminal residue" evidence="1">
    <location>
        <position position="146"/>
    </location>
</feature>
<gene>
    <name evidence="1" type="ORF">S03H2_08018</name>
</gene>
<accession>X1FEB8</accession>
<protein>
    <submittedName>
        <fullName evidence="1">Uncharacterized protein</fullName>
    </submittedName>
</protein>